<dbReference type="GO" id="GO:0000271">
    <property type="term" value="P:polysaccharide biosynthetic process"/>
    <property type="evidence" value="ECO:0007669"/>
    <property type="project" value="InterPro"/>
</dbReference>
<keyword evidence="5 7" id="KW-0520">NAD</keyword>
<dbReference type="GO" id="GO:0006065">
    <property type="term" value="P:UDP-glucuronate biosynthetic process"/>
    <property type="evidence" value="ECO:0007669"/>
    <property type="project" value="UniProtKB-UniPathway"/>
</dbReference>
<accession>A0A7U6LAS8</accession>
<evidence type="ECO:0000313" key="13">
    <source>
        <dbReference type="Proteomes" id="UP000321943"/>
    </source>
</evidence>
<organism evidence="12 13">
    <name type="scientific">Leptotrichia wadei</name>
    <dbReference type="NCBI Taxonomy" id="157687"/>
    <lineage>
        <taxon>Bacteria</taxon>
        <taxon>Fusobacteriati</taxon>
        <taxon>Fusobacteriota</taxon>
        <taxon>Fusobacteriia</taxon>
        <taxon>Fusobacteriales</taxon>
        <taxon>Leptotrichiaceae</taxon>
        <taxon>Leptotrichia</taxon>
    </lineage>
</organism>
<dbReference type="RefSeq" id="WP_018497869.1">
    <property type="nucleotide sequence ID" value="NZ_AP019829.2"/>
</dbReference>
<protein>
    <recommendedName>
        <fullName evidence="3 7">UDP-glucose 6-dehydrogenase</fullName>
        <ecNumber evidence="3 7">1.1.1.22</ecNumber>
    </recommendedName>
</protein>
<dbReference type="KEGG" id="lwd:JCM16777_1240"/>
<dbReference type="SUPFAM" id="SSF51735">
    <property type="entry name" value="NAD(P)-binding Rossmann-fold domains"/>
    <property type="match status" value="1"/>
</dbReference>
<feature type="binding site" evidence="10">
    <location>
        <position position="338"/>
    </location>
    <ligand>
        <name>NAD(+)</name>
        <dbReference type="ChEBI" id="CHEBI:57540"/>
    </ligand>
</feature>
<dbReference type="InterPro" id="IPR014027">
    <property type="entry name" value="UDP-Glc/GDP-Man_DH_C"/>
</dbReference>
<evidence type="ECO:0000256" key="6">
    <source>
        <dbReference type="ARBA" id="ARBA00047473"/>
    </source>
</evidence>
<gene>
    <name evidence="12" type="primary">rkpK</name>
    <name evidence="12" type="ORF">JCM16777_1240</name>
</gene>
<dbReference type="PIRSF" id="PIRSF500134">
    <property type="entry name" value="UDPglc_DH_bac"/>
    <property type="match status" value="1"/>
</dbReference>
<feature type="binding site" evidence="9">
    <location>
        <begin position="260"/>
        <end position="264"/>
    </location>
    <ligand>
        <name>substrate</name>
    </ligand>
</feature>
<dbReference type="EMBL" id="AP019829">
    <property type="protein sequence ID" value="BBM42990.1"/>
    <property type="molecule type" value="Genomic_DNA"/>
</dbReference>
<dbReference type="Gene3D" id="3.40.50.720">
    <property type="entry name" value="NAD(P)-binding Rossmann-like Domain"/>
    <property type="match status" value="2"/>
</dbReference>
<dbReference type="InterPro" id="IPR001732">
    <property type="entry name" value="UDP-Glc/GDP-Man_DH_N"/>
</dbReference>
<sequence>MNIAIIGTGYIGLVQGVVMSDLGFNVVCIDNDEVKIETLKQGKSPIYEPELEETLKKSLKNGKIKFTLDYNSGIKNADVIFLAVGTPPLDDGSSNLNYITAAIKNLAQFLSKDSLIITKSTVPMGTNKKIKKIILDELKKRNMGNLNVSVISNPEFLREGKAVYDFLNPDRIVVGIDENDNKEKIKKEIYKIYEYFLKKQIPIIFTNLETAELSKYSSNAFLSVKISFINEMAMLSEKTGANIEDVSKIMGFDHRIGNEFLNAGLGFRGSCFPKDTLAILNIGKNNDCEMSIVNSAVKFNDDLKDILIKKIKNKLGSTKDKTISILGLSFKPETDDIRESPAIKIIKKLMNLRAKIKVYCPQGMEKTKKELENYSDCIKYCKNEYECAKNSDCLILTTEWEQFKNMDLERIKNVMKSNYFFDFRNMFSDNENIRNYFHYYPIGRN</sequence>
<feature type="binding site" evidence="10">
    <location>
        <position position="121"/>
    </location>
    <ligand>
        <name>NAD(+)</name>
        <dbReference type="ChEBI" id="CHEBI:57540"/>
    </ligand>
</feature>
<evidence type="ECO:0000256" key="9">
    <source>
        <dbReference type="PIRSR" id="PIRSR500134-2"/>
    </source>
</evidence>
<keyword evidence="4 7" id="KW-0560">Oxidoreductase</keyword>
<feature type="binding site" evidence="10">
    <location>
        <position position="30"/>
    </location>
    <ligand>
        <name>NAD(+)</name>
        <dbReference type="ChEBI" id="CHEBI:57540"/>
    </ligand>
</feature>
<feature type="binding site" evidence="9">
    <location>
        <begin position="156"/>
        <end position="159"/>
    </location>
    <ligand>
        <name>substrate</name>
    </ligand>
</feature>
<dbReference type="SUPFAM" id="SSF52413">
    <property type="entry name" value="UDP-glucose/GDP-mannose dehydrogenase C-terminal domain"/>
    <property type="match status" value="1"/>
</dbReference>
<feature type="binding site" evidence="9">
    <location>
        <position position="331"/>
    </location>
    <ligand>
        <name>substrate</name>
    </ligand>
</feature>
<dbReference type="InterPro" id="IPR028357">
    <property type="entry name" value="UDPglc_DH_bac"/>
</dbReference>
<dbReference type="GO" id="GO:0003979">
    <property type="term" value="F:UDP-glucose 6-dehydrogenase activity"/>
    <property type="evidence" value="ECO:0007669"/>
    <property type="project" value="UniProtKB-EC"/>
</dbReference>
<dbReference type="PANTHER" id="PTHR43750:SF3">
    <property type="entry name" value="UDP-GLUCOSE 6-DEHYDROGENASE TUAD"/>
    <property type="match status" value="1"/>
</dbReference>
<dbReference type="SUPFAM" id="SSF48179">
    <property type="entry name" value="6-phosphogluconate dehydrogenase C-terminal domain-like"/>
    <property type="match status" value="1"/>
</dbReference>
<evidence type="ECO:0000256" key="2">
    <source>
        <dbReference type="ARBA" id="ARBA00006601"/>
    </source>
</evidence>
<feature type="active site" description="Nucleophile" evidence="8">
    <location>
        <position position="271"/>
    </location>
</feature>
<dbReference type="PIRSF" id="PIRSF000124">
    <property type="entry name" value="UDPglc_GDPman_dh"/>
    <property type="match status" value="1"/>
</dbReference>
<evidence type="ECO:0000256" key="4">
    <source>
        <dbReference type="ARBA" id="ARBA00023002"/>
    </source>
</evidence>
<feature type="binding site" evidence="10">
    <location>
        <position position="35"/>
    </location>
    <ligand>
        <name>NAD(+)</name>
        <dbReference type="ChEBI" id="CHEBI:57540"/>
    </ligand>
</feature>
<dbReference type="InterPro" id="IPR036220">
    <property type="entry name" value="UDP-Glc/GDP-Man_DH_C_sf"/>
</dbReference>
<dbReference type="GeneID" id="84804562"/>
<evidence type="ECO:0000256" key="10">
    <source>
        <dbReference type="PIRSR" id="PIRSR500134-3"/>
    </source>
</evidence>
<dbReference type="Pfam" id="PF00984">
    <property type="entry name" value="UDPG_MGDP_dh"/>
    <property type="match status" value="1"/>
</dbReference>
<evidence type="ECO:0000256" key="3">
    <source>
        <dbReference type="ARBA" id="ARBA00012954"/>
    </source>
</evidence>
<dbReference type="InterPro" id="IPR014026">
    <property type="entry name" value="UDP-Glc/GDP-Man_DH_dimer"/>
</dbReference>
<dbReference type="Pfam" id="PF03721">
    <property type="entry name" value="UDPG_MGDP_dh_N"/>
    <property type="match status" value="1"/>
</dbReference>
<dbReference type="Gene3D" id="1.20.5.100">
    <property type="entry name" value="Cytochrome c1, transmembrane anchor, C-terminal"/>
    <property type="match status" value="1"/>
</dbReference>
<evidence type="ECO:0000313" key="12">
    <source>
        <dbReference type="EMBL" id="BBM42990.1"/>
    </source>
</evidence>
<dbReference type="AlphaFoldDB" id="A0A7U6LAS8"/>
<proteinExistence type="inferred from homology"/>
<name>A0A7U6LAS8_9FUSO</name>
<reference evidence="12 13" key="1">
    <citation type="submission" date="2019-07" db="EMBL/GenBank/DDBJ databases">
        <title>Complete Genome Sequence of Leptotrichia wadei Strain JCM16777.</title>
        <authorList>
            <person name="Watanabe S."/>
            <person name="Cui L."/>
        </authorList>
    </citation>
    <scope>NUCLEOTIDE SEQUENCE [LARGE SCALE GENOMIC DNA]</scope>
    <source>
        <strain evidence="12 13">JCM16777</strain>
    </source>
</reference>
<dbReference type="UniPathway" id="UPA00038">
    <property type="reaction ID" value="UER00491"/>
</dbReference>
<feature type="domain" description="UDP-glucose/GDP-mannose dehydrogenase C-terminal" evidence="11">
    <location>
        <begin position="324"/>
        <end position="429"/>
    </location>
</feature>
<evidence type="ECO:0000256" key="5">
    <source>
        <dbReference type="ARBA" id="ARBA00023027"/>
    </source>
</evidence>
<dbReference type="NCBIfam" id="TIGR03026">
    <property type="entry name" value="NDP-sugDHase"/>
    <property type="match status" value="1"/>
</dbReference>
<dbReference type="InterPro" id="IPR008927">
    <property type="entry name" value="6-PGluconate_DH-like_C_sf"/>
</dbReference>
<evidence type="ECO:0000256" key="8">
    <source>
        <dbReference type="PIRSR" id="PIRSR500134-1"/>
    </source>
</evidence>
<comment type="catalytic activity">
    <reaction evidence="6 7">
        <text>UDP-alpha-D-glucose + 2 NAD(+) + H2O = UDP-alpha-D-glucuronate + 2 NADH + 3 H(+)</text>
        <dbReference type="Rhea" id="RHEA:23596"/>
        <dbReference type="ChEBI" id="CHEBI:15377"/>
        <dbReference type="ChEBI" id="CHEBI:15378"/>
        <dbReference type="ChEBI" id="CHEBI:57540"/>
        <dbReference type="ChEBI" id="CHEBI:57945"/>
        <dbReference type="ChEBI" id="CHEBI:58052"/>
        <dbReference type="ChEBI" id="CHEBI:58885"/>
        <dbReference type="EC" id="1.1.1.22"/>
    </reaction>
</comment>
<dbReference type="EC" id="1.1.1.22" evidence="3 7"/>
<feature type="binding site" evidence="10">
    <location>
        <position position="86"/>
    </location>
    <ligand>
        <name>NAD(+)</name>
        <dbReference type="ChEBI" id="CHEBI:57540"/>
    </ligand>
</feature>
<dbReference type="Pfam" id="PF03720">
    <property type="entry name" value="UDPG_MGDP_dh_C"/>
    <property type="match status" value="1"/>
</dbReference>
<feature type="binding site" evidence="9">
    <location>
        <position position="215"/>
    </location>
    <ligand>
        <name>substrate</name>
    </ligand>
</feature>
<dbReference type="InterPro" id="IPR017476">
    <property type="entry name" value="UDP-Glc/GDP-Man"/>
</dbReference>
<evidence type="ECO:0000256" key="1">
    <source>
        <dbReference type="ARBA" id="ARBA00004701"/>
    </source>
</evidence>
<comment type="similarity">
    <text evidence="2 7">Belongs to the UDP-glucose/GDP-mannose dehydrogenase family.</text>
</comment>
<evidence type="ECO:0000256" key="7">
    <source>
        <dbReference type="PIRNR" id="PIRNR000124"/>
    </source>
</evidence>
<dbReference type="Proteomes" id="UP000321943">
    <property type="component" value="Chromosome"/>
</dbReference>
<dbReference type="InterPro" id="IPR036291">
    <property type="entry name" value="NAD(P)-bd_dom_sf"/>
</dbReference>
<comment type="pathway">
    <text evidence="1">Nucleotide-sugar biosynthesis; UDP-alpha-D-glucuronate biosynthesis; UDP-alpha-D-glucuronate from UDP-alpha-D-glucose: step 1/1.</text>
</comment>
<feature type="binding site" evidence="10">
    <location>
        <position position="274"/>
    </location>
    <ligand>
        <name>NAD(+)</name>
        <dbReference type="ChEBI" id="CHEBI:57540"/>
    </ligand>
</feature>
<dbReference type="PANTHER" id="PTHR43750">
    <property type="entry name" value="UDP-GLUCOSE 6-DEHYDROGENASE TUAD"/>
    <property type="match status" value="1"/>
</dbReference>
<evidence type="ECO:0000259" key="11">
    <source>
        <dbReference type="SMART" id="SM00984"/>
    </source>
</evidence>
<dbReference type="SMART" id="SM00984">
    <property type="entry name" value="UDPG_MGDP_dh_C"/>
    <property type="match status" value="1"/>
</dbReference>
<feature type="binding site" evidence="10">
    <location>
        <position position="159"/>
    </location>
    <ligand>
        <name>NAD(+)</name>
        <dbReference type="ChEBI" id="CHEBI:57540"/>
    </ligand>
</feature>
<dbReference type="GO" id="GO:0051287">
    <property type="term" value="F:NAD binding"/>
    <property type="evidence" value="ECO:0007669"/>
    <property type="project" value="InterPro"/>
</dbReference>